<gene>
    <name evidence="1" type="primary">AlNc14C234G9345</name>
    <name evidence="1" type="ORF">ALNC14_104700</name>
</gene>
<reference evidence="1" key="2">
    <citation type="submission" date="2011-02" db="EMBL/GenBank/DDBJ databases">
        <authorList>
            <person name="MacLean D."/>
        </authorList>
    </citation>
    <scope>NUCLEOTIDE SEQUENCE</scope>
</reference>
<dbReference type="HOGENOM" id="CLU_1597472_0_0_1"/>
<evidence type="ECO:0000313" key="1">
    <source>
        <dbReference type="EMBL" id="CCA24326.1"/>
    </source>
</evidence>
<sequence>MSPSPPEDSPPAPLGALDNATCVSAEIAQPSEHGDSECGADRLERIEAHWKFDARYGSGSASGVFTQFLDARRHRARADSLGKPLGCRCLQRTAQLHIQPSQHFFLQQNLGVKMPTVKEMKLPIEPFSGKEEYRRIEARFREWGLQLMDKLGAAQQLSGVNGLKSSR</sequence>
<reference evidence="1" key="1">
    <citation type="journal article" date="2011" name="PLoS Biol.">
        <title>Gene gain and loss during evolution of obligate parasitism in the white rust pathogen of Arabidopsis thaliana.</title>
        <authorList>
            <person name="Kemen E."/>
            <person name="Gardiner A."/>
            <person name="Schultz-Larsen T."/>
            <person name="Kemen A.C."/>
            <person name="Balmuth A.L."/>
            <person name="Robert-Seilaniantz A."/>
            <person name="Bailey K."/>
            <person name="Holub E."/>
            <person name="Studholme D.J."/>
            <person name="Maclean D."/>
            <person name="Jones J.D."/>
        </authorList>
    </citation>
    <scope>NUCLEOTIDE SEQUENCE</scope>
</reference>
<dbReference type="EMBL" id="FR824279">
    <property type="protein sequence ID" value="CCA24326.1"/>
    <property type="molecule type" value="Genomic_DNA"/>
</dbReference>
<proteinExistence type="predicted"/>
<dbReference type="AlphaFoldDB" id="F0WSK0"/>
<protein>
    <submittedName>
        <fullName evidence="1">AlNc14C234G9345 protein</fullName>
    </submittedName>
</protein>
<name>F0WSK0_9STRA</name>
<accession>F0WSK0</accession>
<organism evidence="1">
    <name type="scientific">Albugo laibachii Nc14</name>
    <dbReference type="NCBI Taxonomy" id="890382"/>
    <lineage>
        <taxon>Eukaryota</taxon>
        <taxon>Sar</taxon>
        <taxon>Stramenopiles</taxon>
        <taxon>Oomycota</taxon>
        <taxon>Peronosporomycetes</taxon>
        <taxon>Albuginales</taxon>
        <taxon>Albuginaceae</taxon>
        <taxon>Albugo</taxon>
    </lineage>
</organism>